<gene>
    <name evidence="2" type="ORF">M9458_021363</name>
</gene>
<reference evidence="2 3" key="1">
    <citation type="submission" date="2024-05" db="EMBL/GenBank/DDBJ databases">
        <title>Genome sequencing and assembly of Indian major carp, Cirrhinus mrigala (Hamilton, 1822).</title>
        <authorList>
            <person name="Mohindra V."/>
            <person name="Chowdhury L.M."/>
            <person name="Lal K."/>
            <person name="Jena J.K."/>
        </authorList>
    </citation>
    <scope>NUCLEOTIDE SEQUENCE [LARGE SCALE GENOMIC DNA]</scope>
    <source>
        <strain evidence="2">CM1030</strain>
        <tissue evidence="2">Blood</tissue>
    </source>
</reference>
<feature type="non-terminal residue" evidence="2">
    <location>
        <position position="1"/>
    </location>
</feature>
<comment type="caution">
    <text evidence="2">The sequence shown here is derived from an EMBL/GenBank/DDBJ whole genome shotgun (WGS) entry which is preliminary data.</text>
</comment>
<accession>A0ABD0Q6S9</accession>
<evidence type="ECO:0000313" key="3">
    <source>
        <dbReference type="Proteomes" id="UP001529510"/>
    </source>
</evidence>
<protein>
    <submittedName>
        <fullName evidence="2">Uncharacterized protein</fullName>
    </submittedName>
</protein>
<organism evidence="2 3">
    <name type="scientific">Cirrhinus mrigala</name>
    <name type="common">Mrigala</name>
    <dbReference type="NCBI Taxonomy" id="683832"/>
    <lineage>
        <taxon>Eukaryota</taxon>
        <taxon>Metazoa</taxon>
        <taxon>Chordata</taxon>
        <taxon>Craniata</taxon>
        <taxon>Vertebrata</taxon>
        <taxon>Euteleostomi</taxon>
        <taxon>Actinopterygii</taxon>
        <taxon>Neopterygii</taxon>
        <taxon>Teleostei</taxon>
        <taxon>Ostariophysi</taxon>
        <taxon>Cypriniformes</taxon>
        <taxon>Cyprinidae</taxon>
        <taxon>Labeoninae</taxon>
        <taxon>Labeonini</taxon>
        <taxon>Cirrhinus</taxon>
    </lineage>
</organism>
<keyword evidence="3" id="KW-1185">Reference proteome</keyword>
<dbReference type="AlphaFoldDB" id="A0ABD0Q6S9"/>
<feature type="non-terminal residue" evidence="2">
    <location>
        <position position="129"/>
    </location>
</feature>
<evidence type="ECO:0000313" key="2">
    <source>
        <dbReference type="EMBL" id="KAL0181988.1"/>
    </source>
</evidence>
<dbReference type="Proteomes" id="UP001529510">
    <property type="component" value="Unassembled WGS sequence"/>
</dbReference>
<proteinExistence type="predicted"/>
<evidence type="ECO:0000256" key="1">
    <source>
        <dbReference type="SAM" id="MobiDB-lite"/>
    </source>
</evidence>
<feature type="region of interest" description="Disordered" evidence="1">
    <location>
        <begin position="36"/>
        <end position="73"/>
    </location>
</feature>
<dbReference type="EMBL" id="JAMKFB020000010">
    <property type="protein sequence ID" value="KAL0181988.1"/>
    <property type="molecule type" value="Genomic_DNA"/>
</dbReference>
<sequence length="129" mass="14036">WSSRGLRHFRGVDTGEAQIAFHRQWRRGFRQCHFGHSAQPTISTLPEPTADGQPESTATDEPSPHRATEPRIAAEPELLVISVQVCEPVTIPTTREKALASVIVEGCSAHCNTAKGELVEDLGLIEAEG</sequence>
<feature type="compositionally biased region" description="Basic and acidic residues" evidence="1">
    <location>
        <begin position="62"/>
        <end position="73"/>
    </location>
</feature>
<name>A0ABD0Q6S9_CIRMR</name>